<reference evidence="2 3" key="1">
    <citation type="submission" date="2019-03" db="EMBL/GenBank/DDBJ databases">
        <title>Genomic Encyclopedia of Type Strains, Phase IV (KMG-IV): sequencing the most valuable type-strain genomes for metagenomic binning, comparative biology and taxonomic classification.</title>
        <authorList>
            <person name="Goeker M."/>
        </authorList>
    </citation>
    <scope>NUCLEOTIDE SEQUENCE [LARGE SCALE GENOMIC DNA]</scope>
    <source>
        <strain evidence="2 3">DSM 103428</strain>
    </source>
</reference>
<dbReference type="AlphaFoldDB" id="A0A4R1L1Z0"/>
<evidence type="ECO:0000256" key="1">
    <source>
        <dbReference type="SAM" id="SignalP"/>
    </source>
</evidence>
<sequence>MRRLLGRFRVSLSVMILYIALPGAAQLPGSPAAPSTTVPPSKRVWSQVVEPEVPYRRLDFRDKFIFQLHENFRTASLIPLFVSAGTSQGWDNAPHYGSDEAGFGERLGAAALRQASMRFLSDGLMPALLREDPRYFRKAYGGYAARGLYAASRAFVSQRDSGRSGINYANITGHLLAMGLTMTYYPHQDTNGGTVFRGTALSLLGSAGNNLFLEFIPDVLHKFHERKAGAVIGEPKTPR</sequence>
<comment type="caution">
    <text evidence="2">The sequence shown here is derived from an EMBL/GenBank/DDBJ whole genome shotgun (WGS) entry which is preliminary data.</text>
</comment>
<accession>A0A4R1L1Z0</accession>
<evidence type="ECO:0000313" key="3">
    <source>
        <dbReference type="Proteomes" id="UP000295210"/>
    </source>
</evidence>
<feature type="signal peptide" evidence="1">
    <location>
        <begin position="1"/>
        <end position="25"/>
    </location>
</feature>
<dbReference type="Proteomes" id="UP000295210">
    <property type="component" value="Unassembled WGS sequence"/>
</dbReference>
<keyword evidence="3" id="KW-1185">Reference proteome</keyword>
<feature type="chain" id="PRO_5020866961" description="DUF3943 domain-containing protein" evidence="1">
    <location>
        <begin position="26"/>
        <end position="239"/>
    </location>
</feature>
<dbReference type="EMBL" id="SMGK01000004">
    <property type="protein sequence ID" value="TCK71996.1"/>
    <property type="molecule type" value="Genomic_DNA"/>
</dbReference>
<gene>
    <name evidence="2" type="ORF">C7378_2627</name>
</gene>
<evidence type="ECO:0008006" key="4">
    <source>
        <dbReference type="Google" id="ProtNLM"/>
    </source>
</evidence>
<evidence type="ECO:0000313" key="2">
    <source>
        <dbReference type="EMBL" id="TCK71996.1"/>
    </source>
</evidence>
<protein>
    <recommendedName>
        <fullName evidence="4">DUF3943 domain-containing protein</fullName>
    </recommendedName>
</protein>
<name>A0A4R1L1Z0_9BACT</name>
<keyword evidence="1" id="KW-0732">Signal</keyword>
<organism evidence="2 3">
    <name type="scientific">Acidipila rosea</name>
    <dbReference type="NCBI Taxonomy" id="768535"/>
    <lineage>
        <taxon>Bacteria</taxon>
        <taxon>Pseudomonadati</taxon>
        <taxon>Acidobacteriota</taxon>
        <taxon>Terriglobia</taxon>
        <taxon>Terriglobales</taxon>
        <taxon>Acidobacteriaceae</taxon>
        <taxon>Acidipila</taxon>
    </lineage>
</organism>
<proteinExistence type="predicted"/>